<evidence type="ECO:0000313" key="2">
    <source>
        <dbReference type="Proteomes" id="UP000241118"/>
    </source>
</evidence>
<organism evidence="1 2">
    <name type="scientific">Saccharothrix carnea</name>
    <dbReference type="NCBI Taxonomy" id="1280637"/>
    <lineage>
        <taxon>Bacteria</taxon>
        <taxon>Bacillati</taxon>
        <taxon>Actinomycetota</taxon>
        <taxon>Actinomycetes</taxon>
        <taxon>Pseudonocardiales</taxon>
        <taxon>Pseudonocardiaceae</taxon>
        <taxon>Saccharothrix</taxon>
    </lineage>
</organism>
<evidence type="ECO:0008006" key="3">
    <source>
        <dbReference type="Google" id="ProtNLM"/>
    </source>
</evidence>
<dbReference type="OrthoDB" id="7889077at2"/>
<reference evidence="1 2" key="1">
    <citation type="submission" date="2018-03" db="EMBL/GenBank/DDBJ databases">
        <title>Genomic Encyclopedia of Type Strains, Phase III (KMG-III): the genomes of soil and plant-associated and newly described type strains.</title>
        <authorList>
            <person name="Whitman W."/>
        </authorList>
    </citation>
    <scope>NUCLEOTIDE SEQUENCE [LARGE SCALE GENOMIC DNA]</scope>
    <source>
        <strain evidence="1 2">CGMCC 4.7097</strain>
    </source>
</reference>
<comment type="caution">
    <text evidence="1">The sequence shown here is derived from an EMBL/GenBank/DDBJ whole genome shotgun (WGS) entry which is preliminary data.</text>
</comment>
<dbReference type="RefSeq" id="WP_146173959.1">
    <property type="nucleotide sequence ID" value="NZ_PYAX01000009.1"/>
</dbReference>
<name>A0A2P8I4V8_SACCR</name>
<gene>
    <name evidence="1" type="ORF">B0I31_109282</name>
</gene>
<evidence type="ECO:0000313" key="1">
    <source>
        <dbReference type="EMBL" id="PSL53492.1"/>
    </source>
</evidence>
<sequence>MTVLWITGPRAVGKSTVGWEVFTRLFAHTRTAYVDLAQITFAAPPLDVAAKGRRLDAVRRVYREAGAQHLVVTGELENVPPEAKVCSLFAGPDELVARLLLRGAGKGPAIPGDDLRGLPEEDLRRLAVPTVVLDADLVVDTGGREVGEIADEILDCFFPDLGA</sequence>
<keyword evidence="2" id="KW-1185">Reference proteome</keyword>
<dbReference type="Proteomes" id="UP000241118">
    <property type="component" value="Unassembled WGS sequence"/>
</dbReference>
<proteinExistence type="predicted"/>
<dbReference type="EMBL" id="PYAX01000009">
    <property type="protein sequence ID" value="PSL53492.1"/>
    <property type="molecule type" value="Genomic_DNA"/>
</dbReference>
<dbReference type="AlphaFoldDB" id="A0A2P8I4V8"/>
<dbReference type="SUPFAM" id="SSF52540">
    <property type="entry name" value="P-loop containing nucleoside triphosphate hydrolases"/>
    <property type="match status" value="1"/>
</dbReference>
<accession>A0A2P8I4V8</accession>
<dbReference type="InterPro" id="IPR027417">
    <property type="entry name" value="P-loop_NTPase"/>
</dbReference>
<dbReference type="Gene3D" id="3.40.50.300">
    <property type="entry name" value="P-loop containing nucleotide triphosphate hydrolases"/>
    <property type="match status" value="1"/>
</dbReference>
<protein>
    <recommendedName>
        <fullName evidence="3">Shikimate kinase</fullName>
    </recommendedName>
</protein>